<dbReference type="GO" id="GO:0004672">
    <property type="term" value="F:protein kinase activity"/>
    <property type="evidence" value="ECO:0007669"/>
    <property type="project" value="InterPro"/>
</dbReference>
<evidence type="ECO:0000313" key="4">
    <source>
        <dbReference type="EMBL" id="ELR18010.1"/>
    </source>
</evidence>
<dbReference type="InterPro" id="IPR000719">
    <property type="entry name" value="Prot_kinase_dom"/>
</dbReference>
<keyword evidence="1" id="KW-0547">Nucleotide-binding</keyword>
<dbReference type="AlphaFoldDB" id="L8GYD8"/>
<dbReference type="CDD" id="cd14014">
    <property type="entry name" value="STKc_PknB_like"/>
    <property type="match status" value="1"/>
</dbReference>
<reference evidence="4 5" key="1">
    <citation type="journal article" date="2013" name="Genome Biol.">
        <title>Genome of Acanthamoeba castellanii highlights extensive lateral gene transfer and early evolution of tyrosine kinase signaling.</title>
        <authorList>
            <person name="Clarke M."/>
            <person name="Lohan A.J."/>
            <person name="Liu B."/>
            <person name="Lagkouvardos I."/>
            <person name="Roy S."/>
            <person name="Zafar N."/>
            <person name="Bertelli C."/>
            <person name="Schilde C."/>
            <person name="Kianianmomeni A."/>
            <person name="Burglin T.R."/>
            <person name="Frech C."/>
            <person name="Turcotte B."/>
            <person name="Kopec K.O."/>
            <person name="Synnott J.M."/>
            <person name="Choo C."/>
            <person name="Paponov I."/>
            <person name="Finkler A."/>
            <person name="Soon Heng Tan C."/>
            <person name="Hutchins A.P."/>
            <person name="Weinmeier T."/>
            <person name="Rattei T."/>
            <person name="Chu J.S."/>
            <person name="Gimenez G."/>
            <person name="Irimia M."/>
            <person name="Rigden D.J."/>
            <person name="Fitzpatrick D.A."/>
            <person name="Lorenzo-Morales J."/>
            <person name="Bateman A."/>
            <person name="Chiu C.H."/>
            <person name="Tang P."/>
            <person name="Hegemann P."/>
            <person name="Fromm H."/>
            <person name="Raoult D."/>
            <person name="Greub G."/>
            <person name="Miranda-Saavedra D."/>
            <person name="Chen N."/>
            <person name="Nash P."/>
            <person name="Ginger M.L."/>
            <person name="Horn M."/>
            <person name="Schaap P."/>
            <person name="Caler L."/>
            <person name="Loftus B."/>
        </authorList>
    </citation>
    <scope>NUCLEOTIDE SEQUENCE [LARGE SCALE GENOMIC DNA]</scope>
    <source>
        <strain evidence="4 5">Neff</strain>
    </source>
</reference>
<evidence type="ECO:0000259" key="3">
    <source>
        <dbReference type="PROSITE" id="PS50011"/>
    </source>
</evidence>
<dbReference type="InterPro" id="IPR011009">
    <property type="entry name" value="Kinase-like_dom_sf"/>
</dbReference>
<keyword evidence="4" id="KW-0808">Transferase</keyword>
<gene>
    <name evidence="4" type="ORF">ACA1_209860</name>
</gene>
<dbReference type="InterPro" id="IPR017441">
    <property type="entry name" value="Protein_kinase_ATP_BS"/>
</dbReference>
<dbReference type="OrthoDB" id="40902at2759"/>
<dbReference type="Pfam" id="PF00069">
    <property type="entry name" value="Pkinase"/>
    <property type="match status" value="1"/>
</dbReference>
<dbReference type="Proteomes" id="UP000011083">
    <property type="component" value="Unassembled WGS sequence"/>
</dbReference>
<dbReference type="GO" id="GO:0005524">
    <property type="term" value="F:ATP binding"/>
    <property type="evidence" value="ECO:0007669"/>
    <property type="project" value="UniProtKB-UniRule"/>
</dbReference>
<keyword evidence="1" id="KW-0067">ATP-binding</keyword>
<dbReference type="EMBL" id="KB007966">
    <property type="protein sequence ID" value="ELR18010.1"/>
    <property type="molecule type" value="Genomic_DNA"/>
</dbReference>
<feature type="compositionally biased region" description="Basic and acidic residues" evidence="2">
    <location>
        <begin position="462"/>
        <end position="473"/>
    </location>
</feature>
<feature type="binding site" evidence="1">
    <location>
        <position position="147"/>
    </location>
    <ligand>
        <name>ATP</name>
        <dbReference type="ChEBI" id="CHEBI:30616"/>
    </ligand>
</feature>
<sequence length="473" mass="52729">MKGLMAKVTPVADIVPVASVEEAGTLLDLNTGFHFIVSPGGQWLYGTVSLRGKRPNVPVVVFENCDAFLQRKFVEAGAAFVAPHVEILKDYRTPNYGELQVVWPQIGSVVYSEATKVKYTITGRLGEGGYAHVFRCTDFFGQSFVMKILKTFKPKHETEAEWQKEARFLLSLRHPNIIQIYDMFEHLGLYYLIVEECHGSLRQLMEQTGALPVNDVIAIAGQMLSGLHHIHSHSVIHRDLQNDNILYVRSESGGTSRYQIKITDFGISKFNGQAGDSGLPAYTNIGRPYDVAPELIVAGYTTHQSDIYQVGLVLYYLYRGTPALGPEDGPSSQAIATGLARHRAESLARMLRRRADWRFRDSMEVWTELSRVQQDHQRLPPPAGPAAAAPASGGTAAFPGDVAVAVAPVGRPQRRRRRDGRLPRFVRSVEWRSAAAEGRERQVWRQRHRHRGPVGGAATEAEQEREAKKARPE</sequence>
<evidence type="ECO:0000256" key="1">
    <source>
        <dbReference type="PROSITE-ProRule" id="PRU10141"/>
    </source>
</evidence>
<feature type="region of interest" description="Disordered" evidence="2">
    <location>
        <begin position="433"/>
        <end position="473"/>
    </location>
</feature>
<dbReference type="SUPFAM" id="SSF56112">
    <property type="entry name" value="Protein kinase-like (PK-like)"/>
    <property type="match status" value="1"/>
</dbReference>
<dbReference type="GeneID" id="14918740"/>
<evidence type="ECO:0000256" key="2">
    <source>
        <dbReference type="SAM" id="MobiDB-lite"/>
    </source>
</evidence>
<dbReference type="STRING" id="1257118.L8GYD8"/>
<feature type="compositionally biased region" description="Low complexity" evidence="2">
    <location>
        <begin position="385"/>
        <end position="394"/>
    </location>
</feature>
<dbReference type="PANTHER" id="PTHR44167:SF24">
    <property type="entry name" value="SERINE_THREONINE-PROTEIN KINASE CHK2"/>
    <property type="match status" value="1"/>
</dbReference>
<feature type="domain" description="Protein kinase" evidence="3">
    <location>
        <begin position="119"/>
        <end position="379"/>
    </location>
</feature>
<name>L8GYD8_ACACF</name>
<dbReference type="PROSITE" id="PS00107">
    <property type="entry name" value="PROTEIN_KINASE_ATP"/>
    <property type="match status" value="1"/>
</dbReference>
<feature type="region of interest" description="Disordered" evidence="2">
    <location>
        <begin position="372"/>
        <end position="394"/>
    </location>
</feature>
<dbReference type="PROSITE" id="PS50011">
    <property type="entry name" value="PROTEIN_KINASE_DOM"/>
    <property type="match status" value="1"/>
</dbReference>
<accession>L8GYD8</accession>
<evidence type="ECO:0000313" key="5">
    <source>
        <dbReference type="Proteomes" id="UP000011083"/>
    </source>
</evidence>
<protein>
    <submittedName>
        <fullName evidence="4">Serinethreonine protein kinase, putative</fullName>
    </submittedName>
</protein>
<organism evidence="4 5">
    <name type="scientific">Acanthamoeba castellanii (strain ATCC 30010 / Neff)</name>
    <dbReference type="NCBI Taxonomy" id="1257118"/>
    <lineage>
        <taxon>Eukaryota</taxon>
        <taxon>Amoebozoa</taxon>
        <taxon>Discosea</taxon>
        <taxon>Longamoebia</taxon>
        <taxon>Centramoebida</taxon>
        <taxon>Acanthamoebidae</taxon>
        <taxon>Acanthamoeba</taxon>
    </lineage>
</organism>
<keyword evidence="4" id="KW-0418">Kinase</keyword>
<dbReference type="RefSeq" id="XP_004340027.1">
    <property type="nucleotide sequence ID" value="XM_004339979.1"/>
</dbReference>
<dbReference type="Gene3D" id="1.10.510.10">
    <property type="entry name" value="Transferase(Phosphotransferase) domain 1"/>
    <property type="match status" value="1"/>
</dbReference>
<dbReference type="PANTHER" id="PTHR44167">
    <property type="entry name" value="OVARIAN-SPECIFIC SERINE/THREONINE-PROTEIN KINASE LOK-RELATED"/>
    <property type="match status" value="1"/>
</dbReference>
<dbReference type="VEuPathDB" id="AmoebaDB:ACA1_209860"/>
<proteinExistence type="predicted"/>
<keyword evidence="5" id="KW-1185">Reference proteome</keyword>
<dbReference type="KEGG" id="acan:ACA1_209860"/>